<dbReference type="KEGG" id="aper:A0U91_14850"/>
<evidence type="ECO:0000313" key="2">
    <source>
        <dbReference type="Proteomes" id="UP000189055"/>
    </source>
</evidence>
<geneLocation type="plasmid" evidence="2">
    <name>pac1084_1</name>
</geneLocation>
<dbReference type="RefSeq" id="WP_077931933.1">
    <property type="nucleotide sequence ID" value="NZ_CP014688.1"/>
</dbReference>
<reference evidence="1 2" key="1">
    <citation type="submission" date="2016-03" db="EMBL/GenBank/DDBJ databases">
        <title>Acetic acid bacteria sequencing.</title>
        <authorList>
            <person name="Brandt J."/>
            <person name="Jakob F."/>
            <person name="Vogel R.F."/>
        </authorList>
    </citation>
    <scope>NUCLEOTIDE SEQUENCE [LARGE SCALE GENOMIC DNA]</scope>
    <source>
        <strain evidence="1 2">TMW2.1084</strain>
        <plasmid evidence="2">pac1084_1</plasmid>
    </source>
</reference>
<accession>A0A1U9LIR2</accession>
<dbReference type="EMBL" id="CP014688">
    <property type="protein sequence ID" value="AQT06302.1"/>
    <property type="molecule type" value="Genomic_DNA"/>
</dbReference>
<gene>
    <name evidence="1" type="ORF">A0U91_14850</name>
</gene>
<dbReference type="Proteomes" id="UP000189055">
    <property type="component" value="Plasmid pAC1084_1"/>
</dbReference>
<sequence length="267" mass="30228">MTEKNFTISSITDDQTAVAIREIREAGSSLGMVHNMLKNDTFPGDAENRSGELVVLAVRKATRHVIELAKTLGIPSEEAEEVTRRHAAIRKANLRIRDLESQLGESVTPDKVRQAIKSYSKRINYWWKVYGFGHVRSFVFEEHIIKVSLSCLPFGDFAIIDSKTPVSDKERRALWRKSLEARGILLAEDERGSRDFTPVDCDQTREALTRIIMAAFPTCRITSFSSHVAHDTTLPDGRIHYTLRDIEIIIYSASEVAALPLPEERFE</sequence>
<proteinExistence type="predicted"/>
<keyword evidence="1" id="KW-0614">Plasmid</keyword>
<name>A0A1U9LIR2_9PROT</name>
<dbReference type="AlphaFoldDB" id="A0A1U9LIR2"/>
<organism evidence="1 2">
    <name type="scientific">Acetobacter persici</name>
    <dbReference type="NCBI Taxonomy" id="1076596"/>
    <lineage>
        <taxon>Bacteria</taxon>
        <taxon>Pseudomonadati</taxon>
        <taxon>Pseudomonadota</taxon>
        <taxon>Alphaproteobacteria</taxon>
        <taxon>Acetobacterales</taxon>
        <taxon>Acetobacteraceae</taxon>
        <taxon>Acetobacter</taxon>
    </lineage>
</organism>
<protein>
    <submittedName>
        <fullName evidence="1">Uncharacterized protein</fullName>
    </submittedName>
</protein>
<evidence type="ECO:0000313" key="1">
    <source>
        <dbReference type="EMBL" id="AQT06302.1"/>
    </source>
</evidence>